<feature type="transmembrane region" description="Helical" evidence="1">
    <location>
        <begin position="188"/>
        <end position="209"/>
    </location>
</feature>
<dbReference type="PANTHER" id="PTHR37314">
    <property type="entry name" value="SLR0142 PROTEIN"/>
    <property type="match status" value="1"/>
</dbReference>
<dbReference type="PANTHER" id="PTHR37314:SF4">
    <property type="entry name" value="UPF0700 TRANSMEMBRANE PROTEIN YOAK"/>
    <property type="match status" value="1"/>
</dbReference>
<name>A0ABM7T8J0_9CLOT</name>
<feature type="transmembrane region" description="Helical" evidence="1">
    <location>
        <begin position="215"/>
        <end position="232"/>
    </location>
</feature>
<dbReference type="EMBL" id="AP024849">
    <property type="protein sequence ID" value="BCZ47647.1"/>
    <property type="molecule type" value="Genomic_DNA"/>
</dbReference>
<keyword evidence="3" id="KW-1185">Reference proteome</keyword>
<evidence type="ECO:0000313" key="3">
    <source>
        <dbReference type="Proteomes" id="UP000824633"/>
    </source>
</evidence>
<keyword evidence="1" id="KW-0812">Transmembrane</keyword>
<dbReference type="InterPro" id="IPR010699">
    <property type="entry name" value="DUF1275"/>
</dbReference>
<dbReference type="RefSeq" id="WP_375541964.1">
    <property type="nucleotide sequence ID" value="NZ_AP024849.1"/>
</dbReference>
<evidence type="ECO:0000313" key="2">
    <source>
        <dbReference type="EMBL" id="BCZ47647.1"/>
    </source>
</evidence>
<proteinExistence type="predicted"/>
<gene>
    <name evidence="2" type="ORF">psyc5s11_37140</name>
</gene>
<keyword evidence="1" id="KW-0472">Membrane</keyword>
<sequence length="256" mass="28175">MIIKDMHITKEKKIQVPTKTSESVRLGVLLAIVGGFLDGYTFICRGGVFANAQTGNIVLFGVDITKGNFRQAFMAFLPILAFIIGILVTEKIKDFRFPSSISVTYSDRIILLIEIIVLFIIGFIPSTVPDAFVTIPISFVSSVQIASFAKLVDSPYSTTMCTGNLRSASQAAYKTFVKKDSNSSIITARYAIVIFSFIIGCCFSGILTSQVGVKSIWFAVIILILSLSLFSIDEYRFKSHEKGTEKSEKKPFEIVG</sequence>
<dbReference type="Proteomes" id="UP000824633">
    <property type="component" value="Chromosome"/>
</dbReference>
<evidence type="ECO:0000256" key="1">
    <source>
        <dbReference type="SAM" id="Phobius"/>
    </source>
</evidence>
<feature type="transmembrane region" description="Helical" evidence="1">
    <location>
        <begin position="26"/>
        <end position="49"/>
    </location>
</feature>
<reference evidence="3" key="1">
    <citation type="submission" date="2021-07" db="EMBL/GenBank/DDBJ databases">
        <title>Complete genome sequencing of a Clostridium isolate.</title>
        <authorList>
            <person name="Ueki A."/>
            <person name="Tonouchi A."/>
        </authorList>
    </citation>
    <scope>NUCLEOTIDE SEQUENCE [LARGE SCALE GENOMIC DNA]</scope>
    <source>
        <strain evidence="3">C5S11</strain>
    </source>
</reference>
<protein>
    <submittedName>
        <fullName evidence="2">DUF1275 family protein</fullName>
    </submittedName>
</protein>
<feature type="transmembrane region" description="Helical" evidence="1">
    <location>
        <begin position="69"/>
        <end position="88"/>
    </location>
</feature>
<feature type="transmembrane region" description="Helical" evidence="1">
    <location>
        <begin position="109"/>
        <end position="125"/>
    </location>
</feature>
<accession>A0ABM7T8J0</accession>
<organism evidence="2 3">
    <name type="scientific">Clostridium gelidum</name>
    <dbReference type="NCBI Taxonomy" id="704125"/>
    <lineage>
        <taxon>Bacteria</taxon>
        <taxon>Bacillati</taxon>
        <taxon>Bacillota</taxon>
        <taxon>Clostridia</taxon>
        <taxon>Eubacteriales</taxon>
        <taxon>Clostridiaceae</taxon>
        <taxon>Clostridium</taxon>
    </lineage>
</organism>
<keyword evidence="1" id="KW-1133">Transmembrane helix</keyword>
<dbReference type="Pfam" id="PF06912">
    <property type="entry name" value="DUF1275"/>
    <property type="match status" value="1"/>
</dbReference>